<evidence type="ECO:0000256" key="1">
    <source>
        <dbReference type="SAM" id="MobiDB-lite"/>
    </source>
</evidence>
<dbReference type="EMBL" id="BTSY01000004">
    <property type="protein sequence ID" value="GMT23788.1"/>
    <property type="molecule type" value="Genomic_DNA"/>
</dbReference>
<evidence type="ECO:0000313" key="3">
    <source>
        <dbReference type="Proteomes" id="UP001432322"/>
    </source>
</evidence>
<organism evidence="2 3">
    <name type="scientific">Pristionchus fissidentatus</name>
    <dbReference type="NCBI Taxonomy" id="1538716"/>
    <lineage>
        <taxon>Eukaryota</taxon>
        <taxon>Metazoa</taxon>
        <taxon>Ecdysozoa</taxon>
        <taxon>Nematoda</taxon>
        <taxon>Chromadorea</taxon>
        <taxon>Rhabditida</taxon>
        <taxon>Rhabditina</taxon>
        <taxon>Diplogasteromorpha</taxon>
        <taxon>Diplogasteroidea</taxon>
        <taxon>Neodiplogasteridae</taxon>
        <taxon>Pristionchus</taxon>
    </lineage>
</organism>
<name>A0AAV5VZY2_9BILA</name>
<protein>
    <submittedName>
        <fullName evidence="2">Uncharacterized protein</fullName>
    </submittedName>
</protein>
<feature type="non-terminal residue" evidence="2">
    <location>
        <position position="1"/>
    </location>
</feature>
<feature type="region of interest" description="Disordered" evidence="1">
    <location>
        <begin position="33"/>
        <end position="64"/>
    </location>
</feature>
<accession>A0AAV5VZY2</accession>
<evidence type="ECO:0000313" key="2">
    <source>
        <dbReference type="EMBL" id="GMT23788.1"/>
    </source>
</evidence>
<comment type="caution">
    <text evidence="2">The sequence shown here is derived from an EMBL/GenBank/DDBJ whole genome shotgun (WGS) entry which is preliminary data.</text>
</comment>
<dbReference type="AlphaFoldDB" id="A0AAV5VZY2"/>
<reference evidence="2" key="1">
    <citation type="submission" date="2023-10" db="EMBL/GenBank/DDBJ databases">
        <title>Genome assembly of Pristionchus species.</title>
        <authorList>
            <person name="Yoshida K."/>
            <person name="Sommer R.J."/>
        </authorList>
    </citation>
    <scope>NUCLEOTIDE SEQUENCE</scope>
    <source>
        <strain evidence="2">RS5133</strain>
    </source>
</reference>
<feature type="non-terminal residue" evidence="2">
    <location>
        <position position="86"/>
    </location>
</feature>
<proteinExistence type="predicted"/>
<gene>
    <name evidence="2" type="ORF">PFISCL1PPCAC_15085</name>
</gene>
<feature type="compositionally biased region" description="Polar residues" evidence="1">
    <location>
        <begin position="50"/>
        <end position="64"/>
    </location>
</feature>
<dbReference type="Proteomes" id="UP001432322">
    <property type="component" value="Unassembled WGS sequence"/>
</dbReference>
<keyword evidence="3" id="KW-1185">Reference proteome</keyword>
<sequence>SLCTTGRENSSESIGLHYYGSVDGRHTQTYQQSLCSTRRNRRFSEKTESENITQRDTSQHAVTQLTTRCHYHRSGREFEENNENEE</sequence>